<organism evidence="1 2">
    <name type="scientific">Tenacibaculum piscium</name>
    <dbReference type="NCBI Taxonomy" id="1458515"/>
    <lineage>
        <taxon>Bacteria</taxon>
        <taxon>Pseudomonadati</taxon>
        <taxon>Bacteroidota</taxon>
        <taxon>Flavobacteriia</taxon>
        <taxon>Flavobacteriales</taxon>
        <taxon>Flavobacteriaceae</taxon>
        <taxon>Tenacibaculum</taxon>
    </lineage>
</organism>
<reference evidence="2" key="1">
    <citation type="submission" date="2017-11" db="EMBL/GenBank/DDBJ databases">
        <authorList>
            <person name="Duchaud E."/>
        </authorList>
    </citation>
    <scope>NUCLEOTIDE SEQUENCE [LARGE SCALE GENOMIC DNA]</scope>
    <source>
        <strain evidence="2">Tenacibaculum sp. TNO020</strain>
    </source>
</reference>
<sequence>MKKKTTKLFFTNIIVTLFLTIFLTISCNSVKNTAKALNSGDYEKAMALSIKKLAKNKFKAKNQPYVLILKNAFKKATDSDLAKIAYLKKEANSANLETIYTLYNRLKNRQEKIKPLLPLKNIKTNKNVNFNLQNYDAQIIQAKENYANYLYENAVNLLNKGYQNKMNYRKAFDTFTQLNKISPNYKNTNDLQKQAHLKGTDYIFVSLNNQTNQVIPRRLEDDLLAIDTYGLNNLWTVYHAKKNNLVNYDFDLELNLRNIDISPEQIHEKEITKEKQVQDGFKYLKNNNGGYVKDSLGVKIKVANFRTIRCQLYHFTQFKSCKVSGIVKYFDNQTNQLLERFPIESEFVFEHTYADYNGDRRALEESFFNLTVLKSVNFPSNEQMIYDTGNDLKKKFKHIITRNKFRN</sequence>
<dbReference type="Proteomes" id="UP000234211">
    <property type="component" value="Unassembled WGS sequence"/>
</dbReference>
<dbReference type="RefSeq" id="WP_101917226.1">
    <property type="nucleotide sequence ID" value="NZ_OENF01000019.1"/>
</dbReference>
<accession>A0A2H1YGU9</accession>
<dbReference type="AlphaFoldDB" id="A0A2H1YGU9"/>
<evidence type="ECO:0000313" key="2">
    <source>
        <dbReference type="Proteomes" id="UP000234211"/>
    </source>
</evidence>
<dbReference type="EMBL" id="OENF01000019">
    <property type="protein sequence ID" value="SOS74742.1"/>
    <property type="molecule type" value="Genomic_DNA"/>
</dbReference>
<dbReference type="OrthoDB" id="1489643at2"/>
<proteinExistence type="predicted"/>
<evidence type="ECO:0008006" key="3">
    <source>
        <dbReference type="Google" id="ProtNLM"/>
    </source>
</evidence>
<keyword evidence="2" id="KW-1185">Reference proteome</keyword>
<gene>
    <name evidence="1" type="ORF">TNO020_260173</name>
</gene>
<evidence type="ECO:0000313" key="1">
    <source>
        <dbReference type="EMBL" id="SOS74742.1"/>
    </source>
</evidence>
<dbReference type="PROSITE" id="PS51257">
    <property type="entry name" value="PROKAR_LIPOPROTEIN"/>
    <property type="match status" value="1"/>
</dbReference>
<name>A0A2H1YGU9_9FLAO</name>
<protein>
    <recommendedName>
        <fullName evidence="3">Lipoprotein</fullName>
    </recommendedName>
</protein>